<keyword evidence="3" id="KW-1185">Reference proteome</keyword>
<reference evidence="2 3" key="1">
    <citation type="journal article" date="2011" name="Genome Biol.">
        <title>Comparative genome sequence analysis underscores mycoparasitism as the ancestral life style of Trichoderma.</title>
        <authorList>
            <person name="Kubicek C.P."/>
            <person name="Herrera-Estrella A."/>
            <person name="Seidl-Seiboth V."/>
            <person name="Martinez D.A."/>
            <person name="Druzhinina I.S."/>
            <person name="Thon M."/>
            <person name="Zeilinger S."/>
            <person name="Casas-Flores S."/>
            <person name="Horwitz B.A."/>
            <person name="Mukherjee P.K."/>
            <person name="Mukherjee M."/>
            <person name="Kredics L."/>
            <person name="Alcaraz L.D."/>
            <person name="Aerts A."/>
            <person name="Antal Z."/>
            <person name="Atanasova L."/>
            <person name="Cervantes-Badillo M.G."/>
            <person name="Challacombe J."/>
            <person name="Chertkov O."/>
            <person name="McCluskey K."/>
            <person name="Coulpier F."/>
            <person name="Deshpande N."/>
            <person name="von Doehren H."/>
            <person name="Ebbole D.J."/>
            <person name="Esquivel-Naranjo E.U."/>
            <person name="Fekete E."/>
            <person name="Flipphi M."/>
            <person name="Glaser F."/>
            <person name="Gomez-Rodriguez E.Y."/>
            <person name="Gruber S."/>
            <person name="Han C."/>
            <person name="Henrissat B."/>
            <person name="Hermosa R."/>
            <person name="Hernandez-Onate M."/>
            <person name="Karaffa L."/>
            <person name="Kosti I."/>
            <person name="Le Crom S."/>
            <person name="Lindquist E."/>
            <person name="Lucas S."/>
            <person name="Luebeck M."/>
            <person name="Luebeck P.S."/>
            <person name="Margeot A."/>
            <person name="Metz B."/>
            <person name="Misra M."/>
            <person name="Nevalainen H."/>
            <person name="Omann M."/>
            <person name="Packer N."/>
            <person name="Perrone G."/>
            <person name="Uresti-Rivera E.E."/>
            <person name="Salamov A."/>
            <person name="Schmoll M."/>
            <person name="Seiboth B."/>
            <person name="Shapiro H."/>
            <person name="Sukno S."/>
            <person name="Tamayo-Ramos J.A."/>
            <person name="Tisch D."/>
            <person name="Wiest A."/>
            <person name="Wilkinson H.H."/>
            <person name="Zhang M."/>
            <person name="Coutinho P.M."/>
            <person name="Kenerley C.M."/>
            <person name="Monte E."/>
            <person name="Baker S.E."/>
            <person name="Grigoriev I.V."/>
        </authorList>
    </citation>
    <scope>NUCLEOTIDE SEQUENCE [LARGE SCALE GENOMIC DNA]</scope>
    <source>
        <strain evidence="3">ATCC 20476 / IMI 206040</strain>
    </source>
</reference>
<feature type="transmembrane region" description="Helical" evidence="1">
    <location>
        <begin position="93"/>
        <end position="112"/>
    </location>
</feature>
<organism evidence="2 3">
    <name type="scientific">Hypocrea atroviridis (strain ATCC 20476 / IMI 206040)</name>
    <name type="common">Trichoderma atroviride</name>
    <dbReference type="NCBI Taxonomy" id="452589"/>
    <lineage>
        <taxon>Eukaryota</taxon>
        <taxon>Fungi</taxon>
        <taxon>Dikarya</taxon>
        <taxon>Ascomycota</taxon>
        <taxon>Pezizomycotina</taxon>
        <taxon>Sordariomycetes</taxon>
        <taxon>Hypocreomycetidae</taxon>
        <taxon>Hypocreales</taxon>
        <taxon>Hypocreaceae</taxon>
        <taxon>Trichoderma</taxon>
    </lineage>
</organism>
<dbReference type="AlphaFoldDB" id="G9NHU3"/>
<gene>
    <name evidence="2" type="ORF">TRIATDRAFT_93055</name>
</gene>
<evidence type="ECO:0000313" key="3">
    <source>
        <dbReference type="Proteomes" id="UP000005426"/>
    </source>
</evidence>
<dbReference type="HOGENOM" id="CLU_1214907_0_0_1"/>
<dbReference type="Proteomes" id="UP000005426">
    <property type="component" value="Unassembled WGS sequence"/>
</dbReference>
<feature type="transmembrane region" description="Helical" evidence="1">
    <location>
        <begin position="26"/>
        <end position="46"/>
    </location>
</feature>
<keyword evidence="1" id="KW-0812">Transmembrane</keyword>
<sequence>MTYDSYDSTPEIGQGISVLLATTCPFILYTSAIIFGIIPFCTVLYLMTHKHNASIRGFEYYQCAQLSLLVVLFCTDVTCINILAWCVSKPVPSTLPIIAANLCVVPYMCGYFPRQYSWPRYLLPEVVLEELLYITRQQETNWEEWGSQDTTLCGDEMDDEQIDHEGDTEPLLREWLDEQRLLNQMDSDDTDDDTESSYSTLSTVDSEMDFWFSYGGSRYDGDGSPLVA</sequence>
<accession>G9NHU3</accession>
<keyword evidence="1" id="KW-1133">Transmembrane helix</keyword>
<evidence type="ECO:0000313" key="2">
    <source>
        <dbReference type="EMBL" id="EHK49826.1"/>
    </source>
</evidence>
<proteinExistence type="predicted"/>
<protein>
    <submittedName>
        <fullName evidence="2">Uncharacterized protein</fullName>
    </submittedName>
</protein>
<dbReference type="OrthoDB" id="10403486at2759"/>
<name>G9NHU3_HYPAI</name>
<keyword evidence="1" id="KW-0472">Membrane</keyword>
<comment type="caution">
    <text evidence="2">The sequence shown here is derived from an EMBL/GenBank/DDBJ whole genome shotgun (WGS) entry which is preliminary data.</text>
</comment>
<dbReference type="EMBL" id="ABDG02000015">
    <property type="protein sequence ID" value="EHK49826.1"/>
    <property type="molecule type" value="Genomic_DNA"/>
</dbReference>
<feature type="transmembrane region" description="Helical" evidence="1">
    <location>
        <begin position="66"/>
        <end position="87"/>
    </location>
</feature>
<evidence type="ECO:0000256" key="1">
    <source>
        <dbReference type="SAM" id="Phobius"/>
    </source>
</evidence>